<evidence type="ECO:0000313" key="2">
    <source>
        <dbReference type="EMBL" id="ODN72555.1"/>
    </source>
</evidence>
<evidence type="ECO:0000256" key="1">
    <source>
        <dbReference type="SAM" id="Phobius"/>
    </source>
</evidence>
<keyword evidence="1" id="KW-0812">Transmembrane</keyword>
<keyword evidence="3" id="KW-1185">Reference proteome</keyword>
<feature type="transmembrane region" description="Helical" evidence="1">
    <location>
        <begin position="46"/>
        <end position="67"/>
    </location>
</feature>
<comment type="caution">
    <text evidence="2">The sequence shown here is derived from an EMBL/GenBank/DDBJ whole genome shotgun (WGS) entry which is preliminary data.</text>
</comment>
<evidence type="ECO:0008006" key="4">
    <source>
        <dbReference type="Google" id="ProtNLM"/>
    </source>
</evidence>
<feature type="transmembrane region" description="Helical" evidence="1">
    <location>
        <begin position="110"/>
        <end position="128"/>
    </location>
</feature>
<accession>A0A1E3H8U0</accession>
<dbReference type="InterPro" id="IPR018687">
    <property type="entry name" value="DUF2177_membr"/>
</dbReference>
<reference evidence="2 3" key="1">
    <citation type="submission" date="2016-07" db="EMBL/GenBank/DDBJ databases">
        <title>Draft Genome Sequence of Methylobrevis pamukkalensis PK2.</title>
        <authorList>
            <person name="Vasilenko O.V."/>
            <person name="Doronina N.V."/>
            <person name="Shmareva M.N."/>
            <person name="Tarlachkov S.V."/>
            <person name="Mustakhimov I."/>
            <person name="Trotsenko Y.A."/>
        </authorList>
    </citation>
    <scope>NUCLEOTIDE SEQUENCE [LARGE SCALE GENOMIC DNA]</scope>
    <source>
        <strain evidence="2 3">PK2</strain>
    </source>
</reference>
<proteinExistence type="predicted"/>
<organism evidence="2 3">
    <name type="scientific">Methylobrevis pamukkalensis</name>
    <dbReference type="NCBI Taxonomy" id="1439726"/>
    <lineage>
        <taxon>Bacteria</taxon>
        <taxon>Pseudomonadati</taxon>
        <taxon>Pseudomonadota</taxon>
        <taxon>Alphaproteobacteria</taxon>
        <taxon>Hyphomicrobiales</taxon>
        <taxon>Pleomorphomonadaceae</taxon>
        <taxon>Methylobrevis</taxon>
    </lineage>
</organism>
<dbReference type="AlphaFoldDB" id="A0A1E3H8U0"/>
<dbReference type="OrthoDB" id="166547at2"/>
<protein>
    <recommendedName>
        <fullName evidence="4">DUF2177 domain-containing protein</fullName>
    </recommendedName>
</protein>
<dbReference type="Pfam" id="PF09945">
    <property type="entry name" value="DUF2177"/>
    <property type="match status" value="1"/>
</dbReference>
<gene>
    <name evidence="2" type="ORF">A6302_00046</name>
</gene>
<dbReference type="Proteomes" id="UP000094622">
    <property type="component" value="Unassembled WGS sequence"/>
</dbReference>
<sequence length="134" mass="14640">MRLVYLHLSTLAVFLALDFVWLSTMTSRLYRPELGALVSPEPKLGAAALFYVLFVVGLLYFAVVPAARSGVALHALRDGALYGFFTYLTYEMTSYAVIAGWSRLVVVADLAWGTVLGGLSALAGFWIARRFGLV</sequence>
<dbReference type="EMBL" id="MCRJ01000001">
    <property type="protein sequence ID" value="ODN72555.1"/>
    <property type="molecule type" value="Genomic_DNA"/>
</dbReference>
<feature type="transmembrane region" description="Helical" evidence="1">
    <location>
        <begin position="79"/>
        <end position="98"/>
    </location>
</feature>
<keyword evidence="1" id="KW-0472">Membrane</keyword>
<keyword evidence="1" id="KW-1133">Transmembrane helix</keyword>
<dbReference type="RefSeq" id="WP_069305345.1">
    <property type="nucleotide sequence ID" value="NZ_MCRJ01000001.1"/>
</dbReference>
<name>A0A1E3H8U0_9HYPH</name>
<evidence type="ECO:0000313" key="3">
    <source>
        <dbReference type="Proteomes" id="UP000094622"/>
    </source>
</evidence>